<evidence type="ECO:0000256" key="5">
    <source>
        <dbReference type="SAM" id="MobiDB-lite"/>
    </source>
</evidence>
<feature type="region of interest" description="Disordered" evidence="5">
    <location>
        <begin position="215"/>
        <end position="236"/>
    </location>
</feature>
<feature type="region of interest" description="Disordered" evidence="5">
    <location>
        <begin position="26"/>
        <end position="45"/>
    </location>
</feature>
<keyword evidence="2" id="KW-0963">Cytoplasm</keyword>
<feature type="compositionally biased region" description="Low complexity" evidence="5">
    <location>
        <begin position="385"/>
        <end position="408"/>
    </location>
</feature>
<dbReference type="eggNOG" id="ENOG502QW86">
    <property type="taxonomic scope" value="Eukaryota"/>
</dbReference>
<dbReference type="GO" id="GO:0008017">
    <property type="term" value="F:microtubule binding"/>
    <property type="evidence" value="ECO:0007669"/>
    <property type="project" value="TreeGrafter"/>
</dbReference>
<dbReference type="PANTHER" id="PTHR21584">
    <property type="entry name" value="DIFFERENTIAL DISPLAY AND ACTIVATED BY P53 DDA3 /G2 S PHASE EXPRESSED 1"/>
    <property type="match status" value="1"/>
</dbReference>
<comment type="subcellular location">
    <subcellularLocation>
        <location evidence="1">Cytoplasm</location>
        <location evidence="1">Cytoskeleton</location>
    </subcellularLocation>
</comment>
<protein>
    <submittedName>
        <fullName evidence="7">G2 and S phase-expressed protein 1</fullName>
    </submittedName>
</protein>
<dbReference type="CDD" id="cd21864">
    <property type="entry name" value="GTSE1_CTD"/>
    <property type="match status" value="1"/>
</dbReference>
<keyword evidence="3" id="KW-0597">Phosphoprotein</keyword>
<feature type="domain" description="G2 and S phase-expressed protein 1 N-terminal" evidence="6">
    <location>
        <begin position="53"/>
        <end position="197"/>
    </location>
</feature>
<dbReference type="EMBL" id="AKHW03002440">
    <property type="protein sequence ID" value="KYO38593.1"/>
    <property type="molecule type" value="Genomic_DNA"/>
</dbReference>
<dbReference type="InterPro" id="IPR026657">
    <property type="entry name" value="DDA3/GTSE-1"/>
</dbReference>
<dbReference type="AlphaFoldDB" id="A0A151NP92"/>
<evidence type="ECO:0000256" key="4">
    <source>
        <dbReference type="ARBA" id="ARBA00023212"/>
    </source>
</evidence>
<dbReference type="GO" id="GO:0005881">
    <property type="term" value="C:cytoplasmic microtubule"/>
    <property type="evidence" value="ECO:0007669"/>
    <property type="project" value="TreeGrafter"/>
</dbReference>
<evidence type="ECO:0000256" key="1">
    <source>
        <dbReference type="ARBA" id="ARBA00004245"/>
    </source>
</evidence>
<keyword evidence="4" id="KW-0206">Cytoskeleton</keyword>
<organism evidence="7 8">
    <name type="scientific">Alligator mississippiensis</name>
    <name type="common">American alligator</name>
    <dbReference type="NCBI Taxonomy" id="8496"/>
    <lineage>
        <taxon>Eukaryota</taxon>
        <taxon>Metazoa</taxon>
        <taxon>Chordata</taxon>
        <taxon>Craniata</taxon>
        <taxon>Vertebrata</taxon>
        <taxon>Euteleostomi</taxon>
        <taxon>Archelosauria</taxon>
        <taxon>Archosauria</taxon>
        <taxon>Crocodylia</taxon>
        <taxon>Alligatoridae</taxon>
        <taxon>Alligatorinae</taxon>
        <taxon>Alligator</taxon>
    </lineage>
</organism>
<dbReference type="Proteomes" id="UP000050525">
    <property type="component" value="Unassembled WGS sequence"/>
</dbReference>
<dbReference type="InterPro" id="IPR032768">
    <property type="entry name" value="GTSE1_N"/>
</dbReference>
<evidence type="ECO:0000313" key="7">
    <source>
        <dbReference type="EMBL" id="KYO38593.1"/>
    </source>
</evidence>
<dbReference type="STRING" id="8496.A0A151NP92"/>
<feature type="compositionally biased region" description="Polar residues" evidence="5">
    <location>
        <begin position="413"/>
        <end position="439"/>
    </location>
</feature>
<feature type="compositionally biased region" description="Polar residues" evidence="5">
    <location>
        <begin position="221"/>
        <end position="231"/>
    </location>
</feature>
<evidence type="ECO:0000313" key="8">
    <source>
        <dbReference type="Proteomes" id="UP000050525"/>
    </source>
</evidence>
<feature type="compositionally biased region" description="Low complexity" evidence="5">
    <location>
        <begin position="362"/>
        <end position="378"/>
    </location>
</feature>
<sequence>MFQPGASVPTYRLVLPRPRAPLGVAMEEREEESSGCSSTVVEKNPDSCLSSGVLLLADEKFDFDLSLSPLSGNEEDEVFVGPPGHKEKCIAVSIETVVEESQSAKKKRSPPPDDKLTWSPLSGEKFVEIFKEAHLLALQLKKDSREELKVSQFEEPKSKNIEKFVQDSKSKLNIFQKGKVEKSPKTIKRETYCVWDSPACQLPPSFQKQLELPMPADSRTHALQTPSNASSPVKIRKSSKLAISSLAQKQQTDEKNKKVISKLQTAKVSAAFGKNNQLTIEKPKPGKQLSPSGIKHLNSMGSSEDLLSDKSSTASDVCNASFNGSSTEDKKTLPVPSKLGLRKATQLKPPGAVTGPQRKNTSSSSSSVSSMSSSVSVSPAGGNAKSNLPSKTSVSSSKLSSTISRQSLVKSVRVSSANSDLSCKQARSASTPRTPTVVNSAKSSVFATASQTVASGIQRLNSVPNLQKLNQQNKDGSGIKGSSCPKPKAKVVPTTQIKVPKMGGGTSLENAAPKIAESIRLPSCSILGSGVAVSTPVRVSEDGPWQNSCRSTRSLSMTPASIKRSALPTPINRRTSGIPVISPKSVPRFVPSRNFTLVHQVSSTSNKKILTSCSKQATENKARESSSEDEISPPPVVPLILDFSPEKSTVDVLQTEVKEETKIPNNSAEETQTNEVLLVDIGMAKTPSAISEWESRPLIDLSNTPDVNNAVPLKPTVLGQLIDLSSPLITLSPDMNKENLDSPLLKF</sequence>
<evidence type="ECO:0000256" key="3">
    <source>
        <dbReference type="ARBA" id="ARBA00022553"/>
    </source>
</evidence>
<evidence type="ECO:0000256" key="2">
    <source>
        <dbReference type="ARBA" id="ARBA00022490"/>
    </source>
</evidence>
<gene>
    <name evidence="7" type="primary">GTSE1</name>
    <name evidence="7" type="ORF">Y1Q_0023319</name>
</gene>
<dbReference type="PANTHER" id="PTHR21584:SF10">
    <property type="entry name" value="G2 AND S PHASE-EXPRESSED PROTEIN 1"/>
    <property type="match status" value="1"/>
</dbReference>
<dbReference type="Pfam" id="PF15259">
    <property type="entry name" value="GTSE1_N"/>
    <property type="match status" value="1"/>
</dbReference>
<comment type="caution">
    <text evidence="7">The sequence shown here is derived from an EMBL/GenBank/DDBJ whole genome shotgun (WGS) entry which is preliminary data.</text>
</comment>
<reference evidence="7 8" key="1">
    <citation type="journal article" date="2012" name="Genome Biol.">
        <title>Sequencing three crocodilian genomes to illuminate the evolution of archosaurs and amniotes.</title>
        <authorList>
            <person name="St John J.A."/>
            <person name="Braun E.L."/>
            <person name="Isberg S.R."/>
            <person name="Miles L.G."/>
            <person name="Chong A.Y."/>
            <person name="Gongora J."/>
            <person name="Dalzell P."/>
            <person name="Moran C."/>
            <person name="Bed'hom B."/>
            <person name="Abzhanov A."/>
            <person name="Burgess S.C."/>
            <person name="Cooksey A.M."/>
            <person name="Castoe T.A."/>
            <person name="Crawford N.G."/>
            <person name="Densmore L.D."/>
            <person name="Drew J.C."/>
            <person name="Edwards S.V."/>
            <person name="Faircloth B.C."/>
            <person name="Fujita M.K."/>
            <person name="Greenwold M.J."/>
            <person name="Hoffmann F.G."/>
            <person name="Howard J.M."/>
            <person name="Iguchi T."/>
            <person name="Janes D.E."/>
            <person name="Khan S.Y."/>
            <person name="Kohno S."/>
            <person name="de Koning A.J."/>
            <person name="Lance S.L."/>
            <person name="McCarthy F.M."/>
            <person name="McCormack J.E."/>
            <person name="Merchant M.E."/>
            <person name="Peterson D.G."/>
            <person name="Pollock D.D."/>
            <person name="Pourmand N."/>
            <person name="Raney B.J."/>
            <person name="Roessler K.A."/>
            <person name="Sanford J.R."/>
            <person name="Sawyer R.H."/>
            <person name="Schmidt C.J."/>
            <person name="Triplett E.W."/>
            <person name="Tuberville T.D."/>
            <person name="Venegas-Anaya M."/>
            <person name="Howard J.T."/>
            <person name="Jarvis E.D."/>
            <person name="Guillette L.J.Jr."/>
            <person name="Glenn T.C."/>
            <person name="Green R.E."/>
            <person name="Ray D.A."/>
        </authorList>
    </citation>
    <scope>NUCLEOTIDE SEQUENCE [LARGE SCALE GENOMIC DNA]</scope>
    <source>
        <strain evidence="7">KSC_2009_1</strain>
    </source>
</reference>
<proteinExistence type="predicted"/>
<feature type="region of interest" description="Disordered" evidence="5">
    <location>
        <begin position="272"/>
        <end position="439"/>
    </location>
</feature>
<accession>A0A151NP92</accession>
<evidence type="ECO:0000259" key="6">
    <source>
        <dbReference type="Pfam" id="PF15259"/>
    </source>
</evidence>
<name>A0A151NP92_ALLMI</name>
<feature type="region of interest" description="Disordered" evidence="5">
    <location>
        <begin position="614"/>
        <end position="635"/>
    </location>
</feature>
<feature type="region of interest" description="Disordered" evidence="5">
    <location>
        <begin position="469"/>
        <end position="492"/>
    </location>
</feature>
<feature type="compositionally biased region" description="Polar residues" evidence="5">
    <location>
        <begin position="309"/>
        <end position="326"/>
    </location>
</feature>
<keyword evidence="8" id="KW-1185">Reference proteome</keyword>